<evidence type="ECO:0000313" key="3">
    <source>
        <dbReference type="EMBL" id="GHP04959.1"/>
    </source>
</evidence>
<sequence>MFTSTSTARKPLVSRQELILADEEAQLHERLKELEHDLSLDAEENRNTFRMATWLVGAVTLLIATFGILAYHGGAQKSQYHLVNPKLHATGAGRIDPIRPGSAAHVGQANASIIELAQASATPSEQMSERKWNADPRAQLAGVIVGYGKDGGLAKPQQSYPCHVAHEAHKCDLNVIEQDAHALLRCTRIKRVCPWLFPDHKGGPAEIDPERYDSLREYIDLGGEYRDPFRPPPPAPRPPSSPSPPPYGYSLFDDRHDPKNMQLSGGDRFAEPLGGKAAPDEGLMSQGAEVFAPSPPGAPESPERPSLFADVLKGLDDKYGSAGT</sequence>
<accession>A0A830HI37</accession>
<organism evidence="3 4">
    <name type="scientific">Pycnococcus provasolii</name>
    <dbReference type="NCBI Taxonomy" id="41880"/>
    <lineage>
        <taxon>Eukaryota</taxon>
        <taxon>Viridiplantae</taxon>
        <taxon>Chlorophyta</taxon>
        <taxon>Pseudoscourfieldiophyceae</taxon>
        <taxon>Pseudoscourfieldiales</taxon>
        <taxon>Pycnococcaceae</taxon>
        <taxon>Pycnococcus</taxon>
    </lineage>
</organism>
<feature type="transmembrane region" description="Helical" evidence="2">
    <location>
        <begin position="51"/>
        <end position="71"/>
    </location>
</feature>
<protein>
    <submittedName>
        <fullName evidence="3">Uncharacterized protein</fullName>
    </submittedName>
</protein>
<keyword evidence="2" id="KW-0812">Transmembrane</keyword>
<keyword evidence="2" id="KW-1133">Transmembrane helix</keyword>
<gene>
    <name evidence="3" type="ORF">PPROV_000371100</name>
</gene>
<evidence type="ECO:0000256" key="1">
    <source>
        <dbReference type="SAM" id="MobiDB-lite"/>
    </source>
</evidence>
<feature type="compositionally biased region" description="Pro residues" evidence="1">
    <location>
        <begin position="230"/>
        <end position="247"/>
    </location>
</feature>
<keyword evidence="4" id="KW-1185">Reference proteome</keyword>
<name>A0A830HI37_9CHLO</name>
<keyword evidence="2" id="KW-0472">Membrane</keyword>
<reference evidence="3" key="1">
    <citation type="submission" date="2020-10" db="EMBL/GenBank/DDBJ databases">
        <title>Unveiling of a novel bifunctional photoreceptor, Dualchrome1, isolated from a cosmopolitan green alga.</title>
        <authorList>
            <person name="Suzuki S."/>
            <person name="Kawachi M."/>
        </authorList>
    </citation>
    <scope>NUCLEOTIDE SEQUENCE</scope>
    <source>
        <strain evidence="3">NIES 2893</strain>
    </source>
</reference>
<dbReference type="Proteomes" id="UP000660262">
    <property type="component" value="Unassembled WGS sequence"/>
</dbReference>
<evidence type="ECO:0000313" key="4">
    <source>
        <dbReference type="Proteomes" id="UP000660262"/>
    </source>
</evidence>
<evidence type="ECO:0000256" key="2">
    <source>
        <dbReference type="SAM" id="Phobius"/>
    </source>
</evidence>
<proteinExistence type="predicted"/>
<comment type="caution">
    <text evidence="3">The sequence shown here is derived from an EMBL/GenBank/DDBJ whole genome shotgun (WGS) entry which is preliminary data.</text>
</comment>
<dbReference type="AlphaFoldDB" id="A0A830HI37"/>
<dbReference type="EMBL" id="BNJQ01000009">
    <property type="protein sequence ID" value="GHP04959.1"/>
    <property type="molecule type" value="Genomic_DNA"/>
</dbReference>
<feature type="region of interest" description="Disordered" evidence="1">
    <location>
        <begin position="223"/>
        <end position="306"/>
    </location>
</feature>